<name>A0A9P6L933_9AGAM</name>
<dbReference type="GO" id="GO:0003682">
    <property type="term" value="F:chromatin binding"/>
    <property type="evidence" value="ECO:0007669"/>
    <property type="project" value="TreeGrafter"/>
</dbReference>
<evidence type="ECO:0000256" key="1">
    <source>
        <dbReference type="SAM" id="MobiDB-lite"/>
    </source>
</evidence>
<feature type="compositionally biased region" description="Acidic residues" evidence="1">
    <location>
        <begin position="61"/>
        <end position="85"/>
    </location>
</feature>
<evidence type="ECO:0000313" key="4">
    <source>
        <dbReference type="Proteomes" id="UP000736335"/>
    </source>
</evidence>
<accession>A0A9P6L933</accession>
<feature type="compositionally biased region" description="Low complexity" evidence="1">
    <location>
        <begin position="1339"/>
        <end position="1351"/>
    </location>
</feature>
<dbReference type="Pfam" id="PF24571">
    <property type="entry name" value="HEAT_SCC3-SA"/>
    <property type="match status" value="1"/>
</dbReference>
<dbReference type="Pfam" id="PF21581">
    <property type="entry name" value="SCD"/>
    <property type="match status" value="1"/>
</dbReference>
<dbReference type="GO" id="GO:0000785">
    <property type="term" value="C:chromatin"/>
    <property type="evidence" value="ECO:0007669"/>
    <property type="project" value="TreeGrafter"/>
</dbReference>
<dbReference type="PANTHER" id="PTHR11199">
    <property type="entry name" value="STROMAL ANTIGEN"/>
    <property type="match status" value="1"/>
</dbReference>
<feature type="compositionally biased region" description="Basic and acidic residues" evidence="1">
    <location>
        <begin position="40"/>
        <end position="60"/>
    </location>
</feature>
<feature type="region of interest" description="Disordered" evidence="1">
    <location>
        <begin position="976"/>
        <end position="1018"/>
    </location>
</feature>
<dbReference type="GO" id="GO:0008278">
    <property type="term" value="C:cohesin complex"/>
    <property type="evidence" value="ECO:0007669"/>
    <property type="project" value="TreeGrafter"/>
</dbReference>
<feature type="region of interest" description="Disordered" evidence="1">
    <location>
        <begin position="558"/>
        <end position="577"/>
    </location>
</feature>
<dbReference type="OrthoDB" id="498590at2759"/>
<dbReference type="InterPro" id="IPR013721">
    <property type="entry name" value="STAG"/>
</dbReference>
<proteinExistence type="predicted"/>
<feature type="domain" description="SCD" evidence="2">
    <location>
        <begin position="372"/>
        <end position="457"/>
    </location>
</feature>
<evidence type="ECO:0000259" key="2">
    <source>
        <dbReference type="PROSITE" id="PS51425"/>
    </source>
</evidence>
<dbReference type="InterPro" id="IPR016024">
    <property type="entry name" value="ARM-type_fold"/>
</dbReference>
<feature type="region of interest" description="Disordered" evidence="1">
    <location>
        <begin position="1"/>
        <end position="139"/>
    </location>
</feature>
<dbReference type="SUPFAM" id="SSF48371">
    <property type="entry name" value="ARM repeat"/>
    <property type="match status" value="1"/>
</dbReference>
<feature type="compositionally biased region" description="Pro residues" evidence="1">
    <location>
        <begin position="1265"/>
        <end position="1275"/>
    </location>
</feature>
<dbReference type="InterPro" id="IPR020839">
    <property type="entry name" value="SCD"/>
</dbReference>
<feature type="region of interest" description="Disordered" evidence="1">
    <location>
        <begin position="1235"/>
        <end position="1400"/>
    </location>
</feature>
<protein>
    <recommendedName>
        <fullName evidence="2">SCD domain-containing protein</fullName>
    </recommendedName>
</protein>
<reference evidence="3" key="1">
    <citation type="journal article" date="2020" name="Nat. Commun.">
        <title>Large-scale genome sequencing of mycorrhizal fungi provides insights into the early evolution of symbiotic traits.</title>
        <authorList>
            <person name="Miyauchi S."/>
            <person name="Kiss E."/>
            <person name="Kuo A."/>
            <person name="Drula E."/>
            <person name="Kohler A."/>
            <person name="Sanchez-Garcia M."/>
            <person name="Morin E."/>
            <person name="Andreopoulos B."/>
            <person name="Barry K.W."/>
            <person name="Bonito G."/>
            <person name="Buee M."/>
            <person name="Carver A."/>
            <person name="Chen C."/>
            <person name="Cichocki N."/>
            <person name="Clum A."/>
            <person name="Culley D."/>
            <person name="Crous P.W."/>
            <person name="Fauchery L."/>
            <person name="Girlanda M."/>
            <person name="Hayes R.D."/>
            <person name="Keri Z."/>
            <person name="LaButti K."/>
            <person name="Lipzen A."/>
            <person name="Lombard V."/>
            <person name="Magnuson J."/>
            <person name="Maillard F."/>
            <person name="Murat C."/>
            <person name="Nolan M."/>
            <person name="Ohm R.A."/>
            <person name="Pangilinan J."/>
            <person name="Pereira M.F."/>
            <person name="Perotto S."/>
            <person name="Peter M."/>
            <person name="Pfister S."/>
            <person name="Riley R."/>
            <person name="Sitrit Y."/>
            <person name="Stielow J.B."/>
            <person name="Szollosi G."/>
            <person name="Zifcakova L."/>
            <person name="Stursova M."/>
            <person name="Spatafora J.W."/>
            <person name="Tedersoo L."/>
            <person name="Vaario L.M."/>
            <person name="Yamada A."/>
            <person name="Yan M."/>
            <person name="Wang P."/>
            <person name="Xu J."/>
            <person name="Bruns T."/>
            <person name="Baldrian P."/>
            <person name="Vilgalys R."/>
            <person name="Dunand C."/>
            <person name="Henrissat B."/>
            <person name="Grigoriev I.V."/>
            <person name="Hibbett D."/>
            <person name="Nagy L.G."/>
            <person name="Martin F.M."/>
        </authorList>
    </citation>
    <scope>NUCLEOTIDE SEQUENCE</scope>
    <source>
        <strain evidence="3">UH-Tt-Lm1</strain>
    </source>
</reference>
<dbReference type="Pfam" id="PF08514">
    <property type="entry name" value="STAG"/>
    <property type="match status" value="1"/>
</dbReference>
<dbReference type="GO" id="GO:0007062">
    <property type="term" value="P:sister chromatid cohesion"/>
    <property type="evidence" value="ECO:0007669"/>
    <property type="project" value="UniProtKB-ARBA"/>
</dbReference>
<reference evidence="3" key="2">
    <citation type="submission" date="2020-11" db="EMBL/GenBank/DDBJ databases">
        <authorList>
            <consortium name="DOE Joint Genome Institute"/>
            <person name="Kuo A."/>
            <person name="Miyauchi S."/>
            <person name="Kiss E."/>
            <person name="Drula E."/>
            <person name="Kohler A."/>
            <person name="Sanchez-Garcia M."/>
            <person name="Andreopoulos B."/>
            <person name="Barry K.W."/>
            <person name="Bonito G."/>
            <person name="Buee M."/>
            <person name="Carver A."/>
            <person name="Chen C."/>
            <person name="Cichocki N."/>
            <person name="Clum A."/>
            <person name="Culley D."/>
            <person name="Crous P.W."/>
            <person name="Fauchery L."/>
            <person name="Girlanda M."/>
            <person name="Hayes R."/>
            <person name="Keri Z."/>
            <person name="Labutti K."/>
            <person name="Lipzen A."/>
            <person name="Lombard V."/>
            <person name="Magnuson J."/>
            <person name="Maillard F."/>
            <person name="Morin E."/>
            <person name="Murat C."/>
            <person name="Nolan M."/>
            <person name="Ohm R."/>
            <person name="Pangilinan J."/>
            <person name="Pereira M."/>
            <person name="Perotto S."/>
            <person name="Peter M."/>
            <person name="Riley R."/>
            <person name="Sitrit Y."/>
            <person name="Stielow B."/>
            <person name="Szollosi G."/>
            <person name="Zifcakova L."/>
            <person name="Stursova M."/>
            <person name="Spatafora J.W."/>
            <person name="Tedersoo L."/>
            <person name="Vaario L.-M."/>
            <person name="Yamada A."/>
            <person name="Yan M."/>
            <person name="Wang P."/>
            <person name="Xu J."/>
            <person name="Bruns T."/>
            <person name="Baldrian P."/>
            <person name="Vilgalys R."/>
            <person name="Henrissat B."/>
            <person name="Grigoriev I.V."/>
            <person name="Hibbett D."/>
            <person name="Nagy L.G."/>
            <person name="Martin F.M."/>
        </authorList>
    </citation>
    <scope>NUCLEOTIDE SEQUENCE</scope>
    <source>
        <strain evidence="3">UH-Tt-Lm1</strain>
    </source>
</reference>
<dbReference type="EMBL" id="WIUZ02000004">
    <property type="protein sequence ID" value="KAF9788073.1"/>
    <property type="molecule type" value="Genomic_DNA"/>
</dbReference>
<dbReference type="Gene3D" id="1.25.10.10">
    <property type="entry name" value="Leucine-rich Repeat Variant"/>
    <property type="match status" value="1"/>
</dbReference>
<keyword evidence="4" id="KW-1185">Reference proteome</keyword>
<dbReference type="InterPro" id="IPR039662">
    <property type="entry name" value="Cohesin_Scc3/SA"/>
</dbReference>
<dbReference type="PROSITE" id="PS51425">
    <property type="entry name" value="SCD"/>
    <property type="match status" value="1"/>
</dbReference>
<feature type="compositionally biased region" description="Low complexity" evidence="1">
    <location>
        <begin position="1380"/>
        <end position="1390"/>
    </location>
</feature>
<feature type="compositionally biased region" description="Basic and acidic residues" evidence="1">
    <location>
        <begin position="976"/>
        <end position="987"/>
    </location>
</feature>
<dbReference type="PANTHER" id="PTHR11199:SF0">
    <property type="entry name" value="LD34181P-RELATED"/>
    <property type="match status" value="1"/>
</dbReference>
<dbReference type="Proteomes" id="UP000736335">
    <property type="component" value="Unassembled WGS sequence"/>
</dbReference>
<organism evidence="3 4">
    <name type="scientific">Thelephora terrestris</name>
    <dbReference type="NCBI Taxonomy" id="56493"/>
    <lineage>
        <taxon>Eukaryota</taxon>
        <taxon>Fungi</taxon>
        <taxon>Dikarya</taxon>
        <taxon>Basidiomycota</taxon>
        <taxon>Agaricomycotina</taxon>
        <taxon>Agaricomycetes</taxon>
        <taxon>Thelephorales</taxon>
        <taxon>Thelephoraceae</taxon>
        <taxon>Thelephora</taxon>
    </lineage>
</organism>
<feature type="compositionally biased region" description="Basic residues" evidence="1">
    <location>
        <begin position="90"/>
        <end position="116"/>
    </location>
</feature>
<feature type="compositionally biased region" description="Polar residues" evidence="1">
    <location>
        <begin position="11"/>
        <end position="26"/>
    </location>
</feature>
<sequence>MTRMGKLGIPSNASTSQASTIMSNTEAADAAAAPRRSQRDKRQVERFGSDNTKKRKRGEESDSDTPEPASESDDQDVEEEEEEEEEPRKAKPKRKTSSTPKTRLKPKAPPQKKPRIQKTAPAKIGPKATKRTRRPKAGDIAQPFDAEKLAKDTHISGDNPLFNAIVDSSANLQTTIEDFLESLTQSPEHALAELINSILRCCGCSNAVNSDQVTDYDGIVDVLEDMTEALKNDDSSVVYPMSSKLPMLKKFRKSLAEFFERLIFSSAESDQLYNTELMRCIQYWVTPMSSSQIRGFRHASTIIALEIQTALADVAASVEKEAEVVARQRKGERKRKGGAAGGSKELDAKANAIREKRTKVAEYLKDFVDGVFMLRYRDTDWAIRMECVHALGNWFQKHPSHFLDSTYLRYIGWVFSDENMHVRLEAVRALEDAYEQEDHISSLQSFTSRFKARIIQMATSDVDVSVRVSVIQVLRSIDRHGLLEDDQREKLCLLIYDEDPRIRKGVSGFVKGVWEDDVSERIAGKKLSDWEKRQAEVKSLASLLVKWGKALDKLTIREDSSEDEESSSKRMGGVASVMDPETKGRTALAVEALWDVIDPINDWEGLLDLLLLDHSAGVEEEEEQGPSTSSSPNGRTVVDAAWRLSEVEEAIALEIFTGSIRKAVGEAAAAKKGEDQVVSDVTRVLIKGLPRLFLKHQGDENRIADVLLLPSFMNLETYLDMRMITAYEHLWSDVTKQLLTHSSQTVLVPSVAAIQKFLSVTSLSNTNNAKILELEEELSTLLRDAIAGREELDIAAFTEDESLALGHICTRFAVLAKVRNLVPCLEEDEGGKQSSAYDIFTALADRGKLGYREEEAMVSETLNLLTMHIIWKTKSLPSQGTRSSDDKKAAQTLLEQRTALVQKLIDFAVGNQSNTTEAVKRVAFLNLMDLHILFSQKPEEGEEDDSPSLSLHLDEEVQFRCSEFVQKEISRFKDQLQESCPRAKGETDGSGAEESDEHAKKSKKAKPHAEEADRRKLPKTAADLQREHVFICVMLTFLRAIHGGAVHYKHCIPFLANYTRLIEPFDICSKTIADILRNEAILAEHSEEVCQVIIAALQDAYKLVLEGEESSKEPSVALAKLLATCFIIRGAQLSIVGKIDPKVVVNVHTTLLSWIGQYIATYEKSGNNKQRNVAAGFFKALLPLLPSIESRDALKIKAHMEQVLAQAKVKITPASKIWDAQRAYEKRLTTTMSKDKAFAPAKGRRRKRKDAEASSGAEEVETEPEPPAPTRPRPQPQRKSKRLEPEPEPTASSDQEGMGTDSDKLTDLEDEEEKMEREDEAGAEQGEPETPKATRKTGRSPTKGPSRTTTPSPSPSRKRPRVEGEDVEMNDIEPAPSPAPEQAQDPVVEEVVVRRKRLRA</sequence>
<dbReference type="InterPro" id="IPR056396">
    <property type="entry name" value="HEAT_SCC3-SA"/>
</dbReference>
<gene>
    <name evidence="3" type="ORF">BJ322DRAFT_1046855</name>
</gene>
<evidence type="ECO:0000313" key="3">
    <source>
        <dbReference type="EMBL" id="KAF9788073.1"/>
    </source>
</evidence>
<dbReference type="GO" id="GO:0005634">
    <property type="term" value="C:nucleus"/>
    <property type="evidence" value="ECO:0007669"/>
    <property type="project" value="TreeGrafter"/>
</dbReference>
<comment type="caution">
    <text evidence="3">The sequence shown here is derived from an EMBL/GenBank/DDBJ whole genome shotgun (WGS) entry which is preliminary data.</text>
</comment>
<feature type="compositionally biased region" description="Acidic residues" evidence="1">
    <location>
        <begin position="1308"/>
        <end position="1322"/>
    </location>
</feature>
<dbReference type="InterPro" id="IPR011989">
    <property type="entry name" value="ARM-like"/>
</dbReference>